<reference evidence="4 5" key="1">
    <citation type="submission" date="2022-08" db="EMBL/GenBank/DDBJ databases">
        <title>Paenibacillus endoradicis sp. nov., Paenibacillus radicibacter sp. nov and Paenibacillus pararadicis sp. nov., three cold-adapted plant growth-promoting bacteria isolated from root of Larix gmelinii in Great Khingan.</title>
        <authorList>
            <person name="Xue H."/>
        </authorList>
    </citation>
    <scope>NUCLEOTIDE SEQUENCE [LARGE SCALE GENOMIC DNA]</scope>
    <source>
        <strain evidence="4 5">N5-1-1-5</strain>
    </source>
</reference>
<name>A0ABT1YB38_9BACL</name>
<evidence type="ECO:0000313" key="4">
    <source>
        <dbReference type="EMBL" id="MCR8630399.1"/>
    </source>
</evidence>
<dbReference type="RefSeq" id="WP_258212014.1">
    <property type="nucleotide sequence ID" value="NZ_JANQBD010000002.1"/>
</dbReference>
<evidence type="ECO:0000313" key="5">
    <source>
        <dbReference type="Proteomes" id="UP001300012"/>
    </source>
</evidence>
<accession>A0ABT1YB38</accession>
<feature type="domain" description="Sigma factor regulator N-terminal" evidence="3">
    <location>
        <begin position="67"/>
        <end position="153"/>
    </location>
</feature>
<keyword evidence="5" id="KW-1185">Reference proteome</keyword>
<keyword evidence="1" id="KW-1133">Transmembrane helix</keyword>
<keyword evidence="1" id="KW-0472">Membrane</keyword>
<feature type="domain" description="Sigma factor regulator C-terminal" evidence="2">
    <location>
        <begin position="206"/>
        <end position="381"/>
    </location>
</feature>
<feature type="transmembrane region" description="Helical" evidence="1">
    <location>
        <begin position="79"/>
        <end position="104"/>
    </location>
</feature>
<dbReference type="Pfam" id="PF13800">
    <property type="entry name" value="Sigma_reg_N"/>
    <property type="match status" value="1"/>
</dbReference>
<dbReference type="EMBL" id="JANQBD010000002">
    <property type="protein sequence ID" value="MCR8630399.1"/>
    <property type="molecule type" value="Genomic_DNA"/>
</dbReference>
<evidence type="ECO:0000259" key="3">
    <source>
        <dbReference type="Pfam" id="PF13800"/>
    </source>
</evidence>
<sequence>MSEEFKRQLQDYAEGKLKGSEKEELENELNKMETYQNYLSELLGSEENQNRQPLKEGLAPSFTEASLLRRSKWKARLQTALTAIGIVISISMVSAIFTGFYYGLGNRAAIYQDVIASAIALTRPNLSVSGGTNSNAFLTMDYKGTIRKKIGSEVSSIGDIQFSFLLGLPGLEQTTWRNETSSSSSSLFQLPGASQTSSQNLEWTKLEKLHEGTVSEAFISLDRMYTTNELLKLLENKNMDPVWFAAYTDQEAKPGDGGAVISPVGFPFYPIWHANDMKVSSRSEQKTGWFSKIVTTSSSSPGIESYGDGEVREQNFLDTLYLLQKYASISKRLAPWLELDSAVQYIEAHGVKLYGVVLTGPTKELLKLKEESWVSGIRIGEVRFWNWHER</sequence>
<evidence type="ECO:0000259" key="2">
    <source>
        <dbReference type="Pfam" id="PF13791"/>
    </source>
</evidence>
<proteinExistence type="predicted"/>
<dbReference type="InterPro" id="IPR029101">
    <property type="entry name" value="Sigma_reg_N"/>
</dbReference>
<gene>
    <name evidence="4" type="ORF">NV381_04185</name>
</gene>
<keyword evidence="1" id="KW-0812">Transmembrane</keyword>
<dbReference type="Pfam" id="PF13791">
    <property type="entry name" value="Sigma_reg_C"/>
    <property type="match status" value="1"/>
</dbReference>
<evidence type="ECO:0000256" key="1">
    <source>
        <dbReference type="SAM" id="Phobius"/>
    </source>
</evidence>
<organism evidence="4 5">
    <name type="scientific">Paenibacillus radicis</name>
    <name type="common">ex Xue et al. 2023</name>
    <dbReference type="NCBI Taxonomy" id="2972489"/>
    <lineage>
        <taxon>Bacteria</taxon>
        <taxon>Bacillati</taxon>
        <taxon>Bacillota</taxon>
        <taxon>Bacilli</taxon>
        <taxon>Bacillales</taxon>
        <taxon>Paenibacillaceae</taxon>
        <taxon>Paenibacillus</taxon>
    </lineage>
</organism>
<comment type="caution">
    <text evidence="4">The sequence shown here is derived from an EMBL/GenBank/DDBJ whole genome shotgun (WGS) entry which is preliminary data.</text>
</comment>
<protein>
    <submittedName>
        <fullName evidence="4">Anti-sigma factor</fullName>
    </submittedName>
</protein>
<dbReference type="InterPro" id="IPR025672">
    <property type="entry name" value="Sigma_reg_C_dom"/>
</dbReference>
<dbReference type="Proteomes" id="UP001300012">
    <property type="component" value="Unassembled WGS sequence"/>
</dbReference>